<feature type="domain" description="Acyl-CoA dehydrogenase/oxidase N-terminal" evidence="17">
    <location>
        <begin position="62"/>
        <end position="172"/>
    </location>
</feature>
<keyword evidence="14" id="KW-0812">Transmembrane</keyword>
<organism evidence="18 19">
    <name type="scientific">Cyclotella atomus</name>
    <dbReference type="NCBI Taxonomy" id="382360"/>
    <lineage>
        <taxon>Eukaryota</taxon>
        <taxon>Sar</taxon>
        <taxon>Stramenopiles</taxon>
        <taxon>Ochrophyta</taxon>
        <taxon>Bacillariophyta</taxon>
        <taxon>Coscinodiscophyceae</taxon>
        <taxon>Thalassiosirophycidae</taxon>
        <taxon>Stephanodiscales</taxon>
        <taxon>Stephanodiscaceae</taxon>
        <taxon>Cyclotella</taxon>
    </lineage>
</organism>
<evidence type="ECO:0000256" key="8">
    <source>
        <dbReference type="ARBA" id="ARBA00023002"/>
    </source>
</evidence>
<dbReference type="Pfam" id="PF00441">
    <property type="entry name" value="Acyl-CoA_dh_1"/>
    <property type="match status" value="1"/>
</dbReference>
<keyword evidence="6 13" id="KW-0274">FAD</keyword>
<evidence type="ECO:0000256" key="5">
    <source>
        <dbReference type="ARBA" id="ARBA00022630"/>
    </source>
</evidence>
<evidence type="ECO:0000259" key="15">
    <source>
        <dbReference type="Pfam" id="PF00441"/>
    </source>
</evidence>
<evidence type="ECO:0000259" key="17">
    <source>
        <dbReference type="Pfam" id="PF02771"/>
    </source>
</evidence>
<evidence type="ECO:0000256" key="13">
    <source>
        <dbReference type="RuleBase" id="RU362125"/>
    </source>
</evidence>
<evidence type="ECO:0000313" key="19">
    <source>
        <dbReference type="Proteomes" id="UP001530400"/>
    </source>
</evidence>
<evidence type="ECO:0000256" key="6">
    <source>
        <dbReference type="ARBA" id="ARBA00022827"/>
    </source>
</evidence>
<accession>A0ABD3NTF7</accession>
<comment type="subunit">
    <text evidence="4">Homotetramer.</text>
</comment>
<dbReference type="SUPFAM" id="SSF56645">
    <property type="entry name" value="Acyl-CoA dehydrogenase NM domain-like"/>
    <property type="match status" value="1"/>
</dbReference>
<comment type="catalytic activity">
    <reaction evidence="12">
        <text>2-methylbutanoyl-CoA + oxidized [electron-transfer flavoprotein] + H(+) = (2E)-2-methylbut-2-enoyl-CoA + reduced [electron-transfer flavoprotein]</text>
        <dbReference type="Rhea" id="RHEA:43780"/>
        <dbReference type="Rhea" id="RHEA-COMP:10685"/>
        <dbReference type="Rhea" id="RHEA-COMP:10686"/>
        <dbReference type="ChEBI" id="CHEBI:15378"/>
        <dbReference type="ChEBI" id="CHEBI:57336"/>
        <dbReference type="ChEBI" id="CHEBI:57337"/>
        <dbReference type="ChEBI" id="CHEBI:57692"/>
        <dbReference type="ChEBI" id="CHEBI:58307"/>
        <dbReference type="EC" id="1.3.8.5"/>
    </reaction>
    <physiologicalReaction direction="left-to-right" evidence="12">
        <dbReference type="Rhea" id="RHEA:43781"/>
    </physiologicalReaction>
</comment>
<dbReference type="GO" id="GO:0006631">
    <property type="term" value="P:fatty acid metabolic process"/>
    <property type="evidence" value="ECO:0007669"/>
    <property type="project" value="UniProtKB-KW"/>
</dbReference>
<dbReference type="FunFam" id="2.40.110.10:FF:000001">
    <property type="entry name" value="Acyl-CoA dehydrogenase, mitochondrial"/>
    <property type="match status" value="1"/>
</dbReference>
<comment type="similarity">
    <text evidence="3 13">Belongs to the acyl-CoA dehydrogenase family.</text>
</comment>
<keyword evidence="14" id="KW-0472">Membrane</keyword>
<comment type="pathway">
    <text evidence="10">Amino-acid degradation; L-isoleucine degradation.</text>
</comment>
<dbReference type="InterPro" id="IPR009075">
    <property type="entry name" value="AcylCo_DH/oxidase_C"/>
</dbReference>
<evidence type="ECO:0000256" key="9">
    <source>
        <dbReference type="ARBA" id="ARBA00023098"/>
    </source>
</evidence>
<feature type="transmembrane region" description="Helical" evidence="14">
    <location>
        <begin position="308"/>
        <end position="327"/>
    </location>
</feature>
<dbReference type="InterPro" id="IPR006089">
    <property type="entry name" value="Acyl-CoA_DH_CS"/>
</dbReference>
<dbReference type="GO" id="GO:0003853">
    <property type="term" value="F:short-chain 2-methyl fatty acyl-CoA dehydrogenase activity"/>
    <property type="evidence" value="ECO:0007669"/>
    <property type="project" value="UniProtKB-EC"/>
</dbReference>
<evidence type="ECO:0000256" key="3">
    <source>
        <dbReference type="ARBA" id="ARBA00009347"/>
    </source>
</evidence>
<feature type="domain" description="Acyl-CoA oxidase/dehydrogenase middle" evidence="16">
    <location>
        <begin position="177"/>
        <end position="274"/>
    </location>
</feature>
<comment type="pathway">
    <text evidence="2">Lipid metabolism; mitochondrial fatty acid beta-oxidation.</text>
</comment>
<dbReference type="FunFam" id="1.10.540.10:FF:000012">
    <property type="entry name" value="Acyl-CoA dehydrogenase short/branched chain"/>
    <property type="match status" value="1"/>
</dbReference>
<comment type="caution">
    <text evidence="18">The sequence shown here is derived from an EMBL/GenBank/DDBJ whole genome shotgun (WGS) entry which is preliminary data.</text>
</comment>
<keyword evidence="19" id="KW-1185">Reference proteome</keyword>
<name>A0ABD3NTF7_9STRA</name>
<comment type="cofactor">
    <cofactor evidence="1 13">
        <name>FAD</name>
        <dbReference type="ChEBI" id="CHEBI:57692"/>
    </cofactor>
</comment>
<dbReference type="InterPro" id="IPR009100">
    <property type="entry name" value="AcylCoA_DH/oxidase_NM_dom_sf"/>
</dbReference>
<keyword evidence="5 13" id="KW-0285">Flavoprotein</keyword>
<dbReference type="InterPro" id="IPR013786">
    <property type="entry name" value="AcylCoA_DH/ox_N"/>
</dbReference>
<keyword evidence="14" id="KW-1133">Transmembrane helix</keyword>
<evidence type="ECO:0000256" key="1">
    <source>
        <dbReference type="ARBA" id="ARBA00001974"/>
    </source>
</evidence>
<dbReference type="Gene3D" id="1.20.140.10">
    <property type="entry name" value="Butyryl-CoA Dehydrogenase, subunit A, domain 3"/>
    <property type="match status" value="1"/>
</dbReference>
<dbReference type="Proteomes" id="UP001530400">
    <property type="component" value="Unassembled WGS sequence"/>
</dbReference>
<dbReference type="AlphaFoldDB" id="A0ABD3NTF7"/>
<dbReference type="PROSITE" id="PS00072">
    <property type="entry name" value="ACYL_COA_DH_1"/>
    <property type="match status" value="1"/>
</dbReference>
<evidence type="ECO:0000256" key="14">
    <source>
        <dbReference type="SAM" id="Phobius"/>
    </source>
</evidence>
<keyword evidence="9" id="KW-0443">Lipid metabolism</keyword>
<evidence type="ECO:0000256" key="7">
    <source>
        <dbReference type="ARBA" id="ARBA00022832"/>
    </source>
</evidence>
<evidence type="ECO:0000256" key="12">
    <source>
        <dbReference type="ARBA" id="ARBA00048235"/>
    </source>
</evidence>
<evidence type="ECO:0000313" key="18">
    <source>
        <dbReference type="EMBL" id="KAL3777981.1"/>
    </source>
</evidence>
<reference evidence="18 19" key="1">
    <citation type="submission" date="2024-10" db="EMBL/GenBank/DDBJ databases">
        <title>Updated reference genomes for cyclostephanoid diatoms.</title>
        <authorList>
            <person name="Roberts W.R."/>
            <person name="Alverson A.J."/>
        </authorList>
    </citation>
    <scope>NUCLEOTIDE SEQUENCE [LARGE SCALE GENOMIC DNA]</scope>
    <source>
        <strain evidence="18 19">AJA010-31</strain>
    </source>
</reference>
<proteinExistence type="inferred from homology"/>
<dbReference type="InterPro" id="IPR036250">
    <property type="entry name" value="AcylCo_DH-like_C"/>
</dbReference>
<dbReference type="Pfam" id="PF02770">
    <property type="entry name" value="Acyl-CoA_dh_M"/>
    <property type="match status" value="1"/>
</dbReference>
<feature type="domain" description="Acyl-CoA dehydrogenase/oxidase C-terminal" evidence="15">
    <location>
        <begin position="334"/>
        <end position="458"/>
    </location>
</feature>
<evidence type="ECO:0000259" key="16">
    <source>
        <dbReference type="Pfam" id="PF02770"/>
    </source>
</evidence>
<sequence>MHRLSRLTKPCQRAFRPLWIADPVASPAIHSSKQSSTQYSSASPEIIDDHHDMQRPPVTTFTEDEEMVRDAARLWANDVLKPVVREMDNDSKTNPEIIQGLFENGFMGMEIPDEFDGSGMNFTSAVLVVEELSRVDPSVSIMVDIHNTLTNNAVRFWGSDALKSKWLPRLATDCVSSFALSEAGSGTDAFAMKTTATPSPDGSYYTLNGEKLWISNSREAGVFLVFANANPSLKHKGITAFMVDANSEGVHVGKPEKKLGLRASSTCPVVFDNVKVDAADVLGEVGLGYKYCINILNEGRIGIAAQQIGVSCVLCIVLLIMESYLTFYHRHYKIAKGCFDIAMPYLNDRKSFGTKLADFQGMEHQYAQIATEIHAAEVMTYNACRMKENGLPFVKEASMVKLFASQVAEKAASKSIEWLGGVGFTQDLLAEKFFRDCKVGSIYEGTSNIQLQTIAKRIKDEYQ</sequence>
<dbReference type="PANTHER" id="PTHR43884:SF1">
    <property type="entry name" value="SHORT_BRANCHED CHAIN SPECIFIC ACYL-COA DEHYDROGENASE, MITOCHONDRIAL"/>
    <property type="match status" value="1"/>
</dbReference>
<dbReference type="InterPro" id="IPR006091">
    <property type="entry name" value="Acyl-CoA_Oxase/DH_mid-dom"/>
</dbReference>
<evidence type="ECO:0000256" key="4">
    <source>
        <dbReference type="ARBA" id="ARBA00011881"/>
    </source>
</evidence>
<dbReference type="FunFam" id="1.20.140.10:FF:000004">
    <property type="entry name" value="Acyl-CoA dehydrogenase FadE25"/>
    <property type="match status" value="1"/>
</dbReference>
<dbReference type="Gene3D" id="2.40.110.10">
    <property type="entry name" value="Butyryl-CoA Dehydrogenase, subunit A, domain 2"/>
    <property type="match status" value="1"/>
</dbReference>
<gene>
    <name evidence="18" type="ORF">ACHAWO_013750</name>
</gene>
<dbReference type="PROSITE" id="PS00073">
    <property type="entry name" value="ACYL_COA_DH_2"/>
    <property type="match status" value="1"/>
</dbReference>
<dbReference type="SUPFAM" id="SSF47203">
    <property type="entry name" value="Acyl-CoA dehydrogenase C-terminal domain-like"/>
    <property type="match status" value="1"/>
</dbReference>
<dbReference type="InterPro" id="IPR037069">
    <property type="entry name" value="AcylCoA_DH/ox_N_sf"/>
</dbReference>
<dbReference type="EC" id="1.3.8.5" evidence="11"/>
<dbReference type="Pfam" id="PF02771">
    <property type="entry name" value="Acyl-CoA_dh_N"/>
    <property type="match status" value="1"/>
</dbReference>
<evidence type="ECO:0000256" key="11">
    <source>
        <dbReference type="ARBA" id="ARBA00039036"/>
    </source>
</evidence>
<keyword evidence="8 13" id="KW-0560">Oxidoreductase</keyword>
<evidence type="ECO:0000256" key="2">
    <source>
        <dbReference type="ARBA" id="ARBA00005198"/>
    </source>
</evidence>
<evidence type="ECO:0000256" key="10">
    <source>
        <dbReference type="ARBA" id="ARBA00037895"/>
    </source>
</evidence>
<keyword evidence="7" id="KW-0276">Fatty acid metabolism</keyword>
<dbReference type="InterPro" id="IPR046373">
    <property type="entry name" value="Acyl-CoA_Oxase/DH_mid-dom_sf"/>
</dbReference>
<protein>
    <recommendedName>
        <fullName evidence="11">short-chain 2-methylacyl-CoA dehydrogenase</fullName>
        <ecNumber evidence="11">1.3.8.5</ecNumber>
    </recommendedName>
</protein>
<dbReference type="PANTHER" id="PTHR43884">
    <property type="entry name" value="ACYL-COA DEHYDROGENASE"/>
    <property type="match status" value="1"/>
</dbReference>
<dbReference type="EMBL" id="JALLPJ020001014">
    <property type="protein sequence ID" value="KAL3777981.1"/>
    <property type="molecule type" value="Genomic_DNA"/>
</dbReference>
<dbReference type="Gene3D" id="1.10.540.10">
    <property type="entry name" value="Acyl-CoA dehydrogenase/oxidase, N-terminal domain"/>
    <property type="match status" value="1"/>
</dbReference>